<reference evidence="1" key="1">
    <citation type="submission" date="2021-02" db="EMBL/GenBank/DDBJ databases">
        <authorList>
            <consortium name="DOE Joint Genome Institute"/>
            <person name="Ahrendt S."/>
            <person name="Looney B.P."/>
            <person name="Miyauchi S."/>
            <person name="Morin E."/>
            <person name="Drula E."/>
            <person name="Courty P.E."/>
            <person name="Chicoki N."/>
            <person name="Fauchery L."/>
            <person name="Kohler A."/>
            <person name="Kuo A."/>
            <person name="Labutti K."/>
            <person name="Pangilinan J."/>
            <person name="Lipzen A."/>
            <person name="Riley R."/>
            <person name="Andreopoulos W."/>
            <person name="He G."/>
            <person name="Johnson J."/>
            <person name="Barry K.W."/>
            <person name="Grigoriev I.V."/>
            <person name="Nagy L."/>
            <person name="Hibbett D."/>
            <person name="Henrissat B."/>
            <person name="Matheny P.B."/>
            <person name="Labbe J."/>
            <person name="Martin F."/>
        </authorList>
    </citation>
    <scope>NUCLEOTIDE SEQUENCE</scope>
    <source>
        <strain evidence="1">FP105234-sp</strain>
    </source>
</reference>
<comment type="caution">
    <text evidence="1">The sequence shown here is derived from an EMBL/GenBank/DDBJ whole genome shotgun (WGS) entry which is preliminary data.</text>
</comment>
<name>A0ACB8RC63_9AGAM</name>
<gene>
    <name evidence="1" type="ORF">FA95DRAFT_1565181</name>
</gene>
<reference evidence="1" key="2">
    <citation type="journal article" date="2022" name="New Phytol.">
        <title>Evolutionary transition to the ectomycorrhizal habit in the genomes of a hyperdiverse lineage of mushroom-forming fungi.</title>
        <authorList>
            <person name="Looney B."/>
            <person name="Miyauchi S."/>
            <person name="Morin E."/>
            <person name="Drula E."/>
            <person name="Courty P.E."/>
            <person name="Kohler A."/>
            <person name="Kuo A."/>
            <person name="LaButti K."/>
            <person name="Pangilinan J."/>
            <person name="Lipzen A."/>
            <person name="Riley R."/>
            <person name="Andreopoulos W."/>
            <person name="He G."/>
            <person name="Johnson J."/>
            <person name="Nolan M."/>
            <person name="Tritt A."/>
            <person name="Barry K.W."/>
            <person name="Grigoriev I.V."/>
            <person name="Nagy L.G."/>
            <person name="Hibbett D."/>
            <person name="Henrissat B."/>
            <person name="Matheny P.B."/>
            <person name="Labbe J."/>
            <person name="Martin F.M."/>
        </authorList>
    </citation>
    <scope>NUCLEOTIDE SEQUENCE</scope>
    <source>
        <strain evidence="1">FP105234-sp</strain>
    </source>
</reference>
<proteinExistence type="predicted"/>
<feature type="non-terminal residue" evidence="1">
    <location>
        <position position="91"/>
    </location>
</feature>
<organism evidence="1 2">
    <name type="scientific">Auriscalpium vulgare</name>
    <dbReference type="NCBI Taxonomy" id="40419"/>
    <lineage>
        <taxon>Eukaryota</taxon>
        <taxon>Fungi</taxon>
        <taxon>Dikarya</taxon>
        <taxon>Basidiomycota</taxon>
        <taxon>Agaricomycotina</taxon>
        <taxon>Agaricomycetes</taxon>
        <taxon>Russulales</taxon>
        <taxon>Auriscalpiaceae</taxon>
        <taxon>Auriscalpium</taxon>
    </lineage>
</organism>
<keyword evidence="2" id="KW-1185">Reference proteome</keyword>
<dbReference type="Proteomes" id="UP000814033">
    <property type="component" value="Unassembled WGS sequence"/>
</dbReference>
<accession>A0ACB8RC63</accession>
<protein>
    <submittedName>
        <fullName evidence="1">Uncharacterized protein</fullName>
    </submittedName>
</protein>
<dbReference type="EMBL" id="MU276111">
    <property type="protein sequence ID" value="KAI0041628.1"/>
    <property type="molecule type" value="Genomic_DNA"/>
</dbReference>
<sequence length="91" mass="10133">MHAHRRPLPPQGKAHPQHSVPNFTPSFSAIHVDALLVVSALAATLGHQWAPGPGTNPCRSLSTALHRRARIHAPHLFCLDRIHLFVRKYED</sequence>
<evidence type="ECO:0000313" key="1">
    <source>
        <dbReference type="EMBL" id="KAI0041628.1"/>
    </source>
</evidence>
<evidence type="ECO:0000313" key="2">
    <source>
        <dbReference type="Proteomes" id="UP000814033"/>
    </source>
</evidence>